<dbReference type="EMBL" id="QUAC01000044">
    <property type="protein sequence ID" value="REK91056.1"/>
    <property type="molecule type" value="Genomic_DNA"/>
</dbReference>
<reference evidence="1 2" key="1">
    <citation type="submission" date="2018-08" db="EMBL/GenBank/DDBJ databases">
        <title>Streptomyces NEAU-D10 sp. nov., a novel Actinomycete isolated from soil.</title>
        <authorList>
            <person name="Jin L."/>
        </authorList>
    </citation>
    <scope>NUCLEOTIDE SEQUENCE [LARGE SCALE GENOMIC DNA]</scope>
    <source>
        <strain evidence="1 2">NEAU-D10</strain>
    </source>
</reference>
<dbReference type="Pfam" id="PF13826">
    <property type="entry name" value="Monooxy_af470-like"/>
    <property type="match status" value="1"/>
</dbReference>
<keyword evidence="2" id="KW-1185">Reference proteome</keyword>
<evidence type="ECO:0000313" key="2">
    <source>
        <dbReference type="Proteomes" id="UP000262477"/>
    </source>
</evidence>
<protein>
    <submittedName>
        <fullName evidence="1">DUF4188 domain-containing protein</fullName>
    </submittedName>
</protein>
<dbReference type="SUPFAM" id="SSF54909">
    <property type="entry name" value="Dimeric alpha+beta barrel"/>
    <property type="match status" value="1"/>
</dbReference>
<organism evidence="1 2">
    <name type="scientific">Streptomyces inhibens</name>
    <dbReference type="NCBI Taxonomy" id="2293571"/>
    <lineage>
        <taxon>Bacteria</taxon>
        <taxon>Bacillati</taxon>
        <taxon>Actinomycetota</taxon>
        <taxon>Actinomycetes</taxon>
        <taxon>Kitasatosporales</taxon>
        <taxon>Streptomycetaceae</taxon>
        <taxon>Streptomyces</taxon>
    </lineage>
</organism>
<dbReference type="OrthoDB" id="7566033at2"/>
<gene>
    <name evidence="1" type="ORF">DY245_06775</name>
</gene>
<sequence>MTTDGDGEVVFFLVGMRINSWWAVRSWLPVFLAMPRMIKELARDRDGGMLGHRLLPGLPRHFAVIQYWESKEKLQAYAMDQSGEHRPAWAAFNRRAREGKDKVGFWHETFVVPAGAHKSIYINMPSFGLGEALGAVPVGRRGERAADQLAV</sequence>
<dbReference type="InterPro" id="IPR025444">
    <property type="entry name" value="Monooxy_af470"/>
</dbReference>
<comment type="caution">
    <text evidence="1">The sequence shown here is derived from an EMBL/GenBank/DDBJ whole genome shotgun (WGS) entry which is preliminary data.</text>
</comment>
<name>A0A371Q8L8_STRIH</name>
<accession>A0A371Q8L8</accession>
<evidence type="ECO:0000313" key="1">
    <source>
        <dbReference type="EMBL" id="REK91056.1"/>
    </source>
</evidence>
<dbReference type="Proteomes" id="UP000262477">
    <property type="component" value="Unassembled WGS sequence"/>
</dbReference>
<dbReference type="InterPro" id="IPR011008">
    <property type="entry name" value="Dimeric_a/b-barrel"/>
</dbReference>
<proteinExistence type="predicted"/>
<dbReference type="AlphaFoldDB" id="A0A371Q8L8"/>